<dbReference type="InterPro" id="IPR008775">
    <property type="entry name" value="Phytyl_CoA_dOase-like"/>
</dbReference>
<evidence type="ECO:0000256" key="2">
    <source>
        <dbReference type="ARBA" id="ARBA00023004"/>
    </source>
</evidence>
<proteinExistence type="predicted"/>
<accession>A0A2N6VEK5</accession>
<dbReference type="GO" id="GO:0005506">
    <property type="term" value="F:iron ion binding"/>
    <property type="evidence" value="ECO:0007669"/>
    <property type="project" value="UniProtKB-ARBA"/>
</dbReference>
<dbReference type="RefSeq" id="WP_004758968.1">
    <property type="nucleotide sequence ID" value="NZ_BCMC01000037.1"/>
</dbReference>
<keyword evidence="2" id="KW-0408">Iron</keyword>
<dbReference type="GO" id="GO:0016706">
    <property type="term" value="F:2-oxoglutarate-dependent dioxygenase activity"/>
    <property type="evidence" value="ECO:0007669"/>
    <property type="project" value="UniProtKB-ARBA"/>
</dbReference>
<name>A0A2N6VEK5_9GAMM</name>
<dbReference type="PANTHER" id="PTHR20883">
    <property type="entry name" value="PHYTANOYL-COA DIOXYGENASE DOMAIN CONTAINING 1"/>
    <property type="match status" value="1"/>
</dbReference>
<keyword evidence="3" id="KW-0560">Oxidoreductase</keyword>
<sequence length="297" mass="33450">MELIRLPNTATGDDIAKALREHGHCIIENLVSPEIMDRIAEETHEYVYSSPYGEDVFLGKKTQRTGSLVARSKTAREEIITHPLMLDAAKKHLHKASTIQLQLTQIITVNPGAPAQVLHQDQLTWDFFDFPDDYEPQFNTLWAMTEYTEENGATRVVPNSMYIGARQKFTQDQTIAAEMSKGSVLVYTGKIYHGAGVNNTDKIRQAINVNYCAGWLRQEENQYLATPPEIAQTLDDELLKLMGYQCACFALGYVRDFEDPLDVFRGKAERRSAGLNLVVDTGNDIIKEYAVEVGDRT</sequence>
<geneLocation type="plasmid" evidence="3 4">
    <name>unnamed2</name>
</geneLocation>
<keyword evidence="1" id="KW-0479">Metal-binding</keyword>
<keyword evidence="3" id="KW-0223">Dioxygenase</keyword>
<evidence type="ECO:0000313" key="4">
    <source>
        <dbReference type="Proteomes" id="UP000595320"/>
    </source>
</evidence>
<dbReference type="Proteomes" id="UP000595320">
    <property type="component" value="Plasmid unnamed2"/>
</dbReference>
<keyword evidence="3" id="KW-0614">Plasmid</keyword>
<dbReference type="Gene3D" id="2.60.120.620">
    <property type="entry name" value="q2cbj1_9rhob like domain"/>
    <property type="match status" value="1"/>
</dbReference>
<dbReference type="AlphaFoldDB" id="A0A2N6VEK5"/>
<evidence type="ECO:0000256" key="1">
    <source>
        <dbReference type="ARBA" id="ARBA00022723"/>
    </source>
</evidence>
<evidence type="ECO:0000313" key="3">
    <source>
        <dbReference type="EMBL" id="QQT87984.1"/>
    </source>
</evidence>
<dbReference type="PANTHER" id="PTHR20883:SF15">
    <property type="entry name" value="PHYTANOYL-COA DIOXYGENASE DOMAIN-CONTAINING PROTEIN 1"/>
    <property type="match status" value="1"/>
</dbReference>
<dbReference type="SUPFAM" id="SSF51197">
    <property type="entry name" value="Clavaminate synthase-like"/>
    <property type="match status" value="1"/>
</dbReference>
<dbReference type="Pfam" id="PF05721">
    <property type="entry name" value="PhyH"/>
    <property type="match status" value="1"/>
</dbReference>
<protein>
    <submittedName>
        <fullName evidence="3">Phytanoyl-CoA dioxygenase family protein</fullName>
    </submittedName>
</protein>
<dbReference type="EMBL" id="CP068177">
    <property type="protein sequence ID" value="QQT87984.1"/>
    <property type="molecule type" value="Genomic_DNA"/>
</dbReference>
<organism evidence="3 4">
    <name type="scientific">Acinetobacter ursingii</name>
    <dbReference type="NCBI Taxonomy" id="108980"/>
    <lineage>
        <taxon>Bacteria</taxon>
        <taxon>Pseudomonadati</taxon>
        <taxon>Pseudomonadota</taxon>
        <taxon>Gammaproteobacteria</taxon>
        <taxon>Moraxellales</taxon>
        <taxon>Moraxellaceae</taxon>
        <taxon>Acinetobacter</taxon>
    </lineage>
</organism>
<reference evidence="3 4" key="1">
    <citation type="submission" date="2021-01" db="EMBL/GenBank/DDBJ databases">
        <title>FDA dAtabase for Regulatory Grade micrObial Sequences (FDA-ARGOS): Supporting development and validation of Infectious Disease Dx tests.</title>
        <authorList>
            <person name="Sproer C."/>
            <person name="Gronow S."/>
            <person name="Severitt S."/>
            <person name="Schroder I."/>
            <person name="Tallon L."/>
            <person name="Sadzewicz L."/>
            <person name="Zhao X."/>
            <person name="Boylan J."/>
            <person name="Ott S."/>
            <person name="Bowen H."/>
            <person name="Vavikolanu K."/>
            <person name="Mehta A."/>
            <person name="Aluvathingal J."/>
            <person name="Nadendla S."/>
            <person name="Lowell S."/>
            <person name="Myers T."/>
            <person name="Yan Y."/>
            <person name="Sichtig H."/>
        </authorList>
    </citation>
    <scope>NUCLEOTIDE SEQUENCE [LARGE SCALE GENOMIC DNA]</scope>
    <source>
        <strain evidence="3 4">FDAARGOS_1096</strain>
        <plasmid evidence="3 4">unnamed2</plasmid>
    </source>
</reference>
<gene>
    <name evidence="3" type="ORF">I6I53_16260</name>
</gene>